<dbReference type="Proteomes" id="UP000282985">
    <property type="component" value="Unassembled WGS sequence"/>
</dbReference>
<evidence type="ECO:0000313" key="1">
    <source>
        <dbReference type="EMBL" id="RUT73247.1"/>
    </source>
</evidence>
<dbReference type="NCBIfam" id="TIGR03519">
    <property type="entry name" value="T9SS_PorP_fam"/>
    <property type="match status" value="1"/>
</dbReference>
<accession>A0A434AFT8</accession>
<dbReference type="InterPro" id="IPR019861">
    <property type="entry name" value="PorP/SprF_Bacteroidetes"/>
</dbReference>
<proteinExistence type="predicted"/>
<sequence>MNRLIKILIFWICYQFSISSVMAQENLRFSNYNYNRLFYNPAYAGTSRFMEAVIAYRNQWVGIEGSPETALVSVQAPVNYTNFGLGAIFYNNKFGIQQDNAIFLNYAYHFQVSYNGILSLGVQAGFVNKQIKWTNLTRFDPNFPSPNDPAFPSQDISTWVSNFGIGLYYYTPEYFISFSAPRLLSNNQPSTEGLSNNLTFDVKQIHFFLGAGINLPINNEINFVPSLLLTSSYSSSTNMNMNFDFIHESGVSIGMGYRSDDSWAALIGYQLNPKLRFSYSYEKSFGKYRSKGFTNHEIILNYNLSLKKSQITSPRYF</sequence>
<dbReference type="AlphaFoldDB" id="A0A434AFT8"/>
<dbReference type="OrthoDB" id="1114455at2"/>
<name>A0A434AFT8_9BACT</name>
<evidence type="ECO:0000313" key="2">
    <source>
        <dbReference type="Proteomes" id="UP000282985"/>
    </source>
</evidence>
<comment type="caution">
    <text evidence="1">The sequence shown here is derived from an EMBL/GenBank/DDBJ whole genome shotgun (WGS) entry which is preliminary data.</text>
</comment>
<gene>
    <name evidence="1" type="ORF">DLK05_14305</name>
</gene>
<dbReference type="EMBL" id="RJJX01000025">
    <property type="protein sequence ID" value="RUT73247.1"/>
    <property type="molecule type" value="Genomic_DNA"/>
</dbReference>
<reference evidence="1 2" key="1">
    <citation type="submission" date="2018-11" db="EMBL/GenBank/DDBJ databases">
        <title>Parancylomarina longa gen. nov., sp. nov., isolated from sediments of southern Okinawa.</title>
        <authorList>
            <person name="Fu T."/>
        </authorList>
    </citation>
    <scope>NUCLEOTIDE SEQUENCE [LARGE SCALE GENOMIC DNA]</scope>
    <source>
        <strain evidence="1 2">T3-2 S1-C</strain>
    </source>
</reference>
<dbReference type="RefSeq" id="WP_127344651.1">
    <property type="nucleotide sequence ID" value="NZ_RJJX01000025.1"/>
</dbReference>
<protein>
    <submittedName>
        <fullName evidence="1">Type IX secretion system membrane protein PorP/SprF</fullName>
    </submittedName>
</protein>
<keyword evidence="2" id="KW-1185">Reference proteome</keyword>
<organism evidence="1 2">
    <name type="scientific">Ancylomarina longa</name>
    <dbReference type="NCBI Taxonomy" id="2487017"/>
    <lineage>
        <taxon>Bacteria</taxon>
        <taxon>Pseudomonadati</taxon>
        <taxon>Bacteroidota</taxon>
        <taxon>Bacteroidia</taxon>
        <taxon>Marinilabiliales</taxon>
        <taxon>Marinifilaceae</taxon>
        <taxon>Ancylomarina</taxon>
    </lineage>
</organism>
<dbReference type="Pfam" id="PF11751">
    <property type="entry name" value="PorP_SprF"/>
    <property type="match status" value="1"/>
</dbReference>